<sequence length="153" mass="16982">MNSIVRFTLALLITAAFASCVKTVEAPQPPATDPITGSWIITDAAENDGSGWYSFNPGIDGVFTFYNNGAAEYDDGYSFLQGSWNSYTQTSGYYDAYGNYYTDAHQVFQVQANSNGGGSIDLYFDDISFFNRNTFVGTYYNGKGIEKYTFSRY</sequence>
<keyword evidence="1" id="KW-0732">Signal</keyword>
<protein>
    <recommendedName>
        <fullName evidence="4">Lipocalin-like domain-containing protein</fullName>
    </recommendedName>
</protein>
<evidence type="ECO:0000313" key="2">
    <source>
        <dbReference type="EMBL" id="TKK66699.1"/>
    </source>
</evidence>
<accession>A0A4U3KXW8</accession>
<organism evidence="2 3">
    <name type="scientific">Ilyomonas limi</name>
    <dbReference type="NCBI Taxonomy" id="2575867"/>
    <lineage>
        <taxon>Bacteria</taxon>
        <taxon>Pseudomonadati</taxon>
        <taxon>Bacteroidota</taxon>
        <taxon>Chitinophagia</taxon>
        <taxon>Chitinophagales</taxon>
        <taxon>Chitinophagaceae</taxon>
        <taxon>Ilyomonas</taxon>
    </lineage>
</organism>
<dbReference type="PROSITE" id="PS51257">
    <property type="entry name" value="PROKAR_LIPOPROTEIN"/>
    <property type="match status" value="1"/>
</dbReference>
<gene>
    <name evidence="2" type="ORF">FC093_16830</name>
</gene>
<reference evidence="2 3" key="1">
    <citation type="submission" date="2019-05" db="EMBL/GenBank/DDBJ databases">
        <title>Panacibacter sp. strain 17mud1-8 Genome sequencing and assembly.</title>
        <authorList>
            <person name="Chhetri G."/>
        </authorList>
    </citation>
    <scope>NUCLEOTIDE SEQUENCE [LARGE SCALE GENOMIC DNA]</scope>
    <source>
        <strain evidence="2 3">17mud1-8</strain>
    </source>
</reference>
<feature type="chain" id="PRO_5020586815" description="Lipocalin-like domain-containing protein" evidence="1">
    <location>
        <begin position="19"/>
        <end position="153"/>
    </location>
</feature>
<evidence type="ECO:0000256" key="1">
    <source>
        <dbReference type="SAM" id="SignalP"/>
    </source>
</evidence>
<dbReference type="EMBL" id="SZQL01000014">
    <property type="protein sequence ID" value="TKK66699.1"/>
    <property type="molecule type" value="Genomic_DNA"/>
</dbReference>
<evidence type="ECO:0008006" key="4">
    <source>
        <dbReference type="Google" id="ProtNLM"/>
    </source>
</evidence>
<name>A0A4U3KXW8_9BACT</name>
<dbReference type="RefSeq" id="WP_137262972.1">
    <property type="nucleotide sequence ID" value="NZ_SZQL01000014.1"/>
</dbReference>
<feature type="signal peptide" evidence="1">
    <location>
        <begin position="1"/>
        <end position="18"/>
    </location>
</feature>
<dbReference type="Proteomes" id="UP000305848">
    <property type="component" value="Unassembled WGS sequence"/>
</dbReference>
<evidence type="ECO:0000313" key="3">
    <source>
        <dbReference type="Proteomes" id="UP000305848"/>
    </source>
</evidence>
<proteinExistence type="predicted"/>
<dbReference type="AlphaFoldDB" id="A0A4U3KXW8"/>
<dbReference type="OrthoDB" id="668875at2"/>
<comment type="caution">
    <text evidence="2">The sequence shown here is derived from an EMBL/GenBank/DDBJ whole genome shotgun (WGS) entry which is preliminary data.</text>
</comment>
<keyword evidence="3" id="KW-1185">Reference proteome</keyword>